<evidence type="ECO:0000313" key="1">
    <source>
        <dbReference type="EMBL" id="UWE04414.1"/>
    </source>
</evidence>
<gene>
    <name evidence="1" type="ORF">NYR52_04465</name>
</gene>
<name>A0ABY5U5I6_LACSH</name>
<keyword evidence="2" id="KW-1185">Reference proteome</keyword>
<proteinExistence type="predicted"/>
<reference evidence="1" key="1">
    <citation type="submission" date="2022-08" db="EMBL/GenBank/DDBJ databases">
        <title>The complete genome sequence of the thermophilic bacterium Laceyella sacchari FBKL4.010 reveals the basis for tetramethylpyrazine biosynthesis in Moutai-flavor Daqu.</title>
        <authorList>
            <person name="Li D."/>
            <person name="Huang W."/>
            <person name="Wang C."/>
            <person name="Qiu S."/>
        </authorList>
    </citation>
    <scope>NUCLEOTIDE SEQUENCE</scope>
    <source>
        <strain evidence="1">FBKL4.014</strain>
    </source>
</reference>
<dbReference type="EMBL" id="CP103866">
    <property type="protein sequence ID" value="UWE04414.1"/>
    <property type="molecule type" value="Genomic_DNA"/>
</dbReference>
<evidence type="ECO:0000313" key="2">
    <source>
        <dbReference type="Proteomes" id="UP001058650"/>
    </source>
</evidence>
<accession>A0ABY5U5I6</accession>
<organism evidence="1 2">
    <name type="scientific">Laceyella sacchari</name>
    <name type="common">Thermoactinomyces thalpophilus</name>
    <dbReference type="NCBI Taxonomy" id="37482"/>
    <lineage>
        <taxon>Bacteria</taxon>
        <taxon>Bacillati</taxon>
        <taxon>Bacillota</taxon>
        <taxon>Bacilli</taxon>
        <taxon>Bacillales</taxon>
        <taxon>Thermoactinomycetaceae</taxon>
        <taxon>Laceyella</taxon>
    </lineage>
</organism>
<dbReference type="Proteomes" id="UP001058650">
    <property type="component" value="Chromosome"/>
</dbReference>
<dbReference type="RefSeq" id="WP_158283188.1">
    <property type="nucleotide sequence ID" value="NZ_CP103866.1"/>
</dbReference>
<protein>
    <submittedName>
        <fullName evidence="1">Uncharacterized protein</fullName>
    </submittedName>
</protein>
<sequence>MNRWDARNGQYKALRASLLMSDHLKYNKSKLQKGVVTMIVMNSKLNTTGQDVENPFCC</sequence>